<evidence type="ECO:0000313" key="3">
    <source>
        <dbReference type="Proteomes" id="UP000312032"/>
    </source>
</evidence>
<dbReference type="Pfam" id="PF00756">
    <property type="entry name" value="Esterase"/>
    <property type="match status" value="1"/>
</dbReference>
<name>A0A5C4U2J1_9CORY</name>
<dbReference type="InterPro" id="IPR050583">
    <property type="entry name" value="Mycobacterial_A85_antigen"/>
</dbReference>
<sequence length="648" mass="70662">MRENTRSPRFMSRRFRLGLLAVPTAMALGASIVPQVATAQGLGGLSSGSSLSDGVAPSDPPVRTPLETTHPKVEGLPAGVSIDRVEWLSDRHIAIFINSAAMPGEPIEVQMLLARDWRSQPNKKFPEVWALDGLRARDDENGWTIETNIEQQFATRNVNVILPVGGESSFYSDWQQPDNGKHYKWESFLTKELVPILDKEFKSNGKRAVVGLSMGGTSAMNLAERNPHLFNFVGSFSGYLDTTSTGMPAAIAAAMRDAGNYDATKMWGPFGSQDWIDHDPKLGLEGLKNMGIYVSAGSGRDDFGVAESVAKQPANAAGIGLEVISRLTTQTFVDEARAAGLNPTVKFRPSGVHSWEYWQFELSEAWPMMADSLGLSKEDRGLECSTIGMIAEATQSGVIGNCITNEYDVADQRGKAQDFTGGTAYWSPETNAHALFGDINARYAGIGGPSSWLGFPKSGEQKTPDGNGRYVHFEHGSIYWTPETKAHAIPGPLFEEWGKQGFEKGWLGYPTGEVKDVARGQVQQFQGGQVIKRPDNKTAFVNGAIADKYAEIGGVESGLGFPTANAIEIPGGVFQQFDHGNIYFSEATGAHVIYYGDLFEAWGKKKYEQGEFGWPTSDMKDIPAGGKRIEFQHGVIEQINGQVREEKR</sequence>
<evidence type="ECO:0000256" key="1">
    <source>
        <dbReference type="SAM" id="MobiDB-lite"/>
    </source>
</evidence>
<evidence type="ECO:0000313" key="2">
    <source>
        <dbReference type="EMBL" id="TNL95583.1"/>
    </source>
</evidence>
<dbReference type="AlphaFoldDB" id="A0A5C4U2J1"/>
<dbReference type="GO" id="GO:0016747">
    <property type="term" value="F:acyltransferase activity, transferring groups other than amino-acyl groups"/>
    <property type="evidence" value="ECO:0007669"/>
    <property type="project" value="TreeGrafter"/>
</dbReference>
<evidence type="ECO:0008006" key="4">
    <source>
        <dbReference type="Google" id="ProtNLM"/>
    </source>
</evidence>
<reference evidence="2 3" key="1">
    <citation type="submission" date="2019-06" db="EMBL/GenBank/DDBJ databases">
        <authorList>
            <person name="Li J."/>
        </authorList>
    </citation>
    <scope>NUCLEOTIDE SEQUENCE [LARGE SCALE GENOMIC DNA]</scope>
    <source>
        <strain evidence="2 3">LMG 28165</strain>
    </source>
</reference>
<dbReference type="SUPFAM" id="SSF53474">
    <property type="entry name" value="alpha/beta-Hydrolases"/>
    <property type="match status" value="1"/>
</dbReference>
<proteinExistence type="predicted"/>
<dbReference type="OrthoDB" id="4527292at2"/>
<organism evidence="2 3">
    <name type="scientific">Corynebacterium tapiri</name>
    <dbReference type="NCBI Taxonomy" id="1448266"/>
    <lineage>
        <taxon>Bacteria</taxon>
        <taxon>Bacillati</taxon>
        <taxon>Actinomycetota</taxon>
        <taxon>Actinomycetes</taxon>
        <taxon>Mycobacteriales</taxon>
        <taxon>Corynebacteriaceae</taxon>
        <taxon>Corynebacterium</taxon>
    </lineage>
</organism>
<dbReference type="Proteomes" id="UP000312032">
    <property type="component" value="Unassembled WGS sequence"/>
</dbReference>
<dbReference type="InterPro" id="IPR000801">
    <property type="entry name" value="Esterase-like"/>
</dbReference>
<feature type="region of interest" description="Disordered" evidence="1">
    <location>
        <begin position="48"/>
        <end position="71"/>
    </location>
</feature>
<dbReference type="PANTHER" id="PTHR48098">
    <property type="entry name" value="ENTEROCHELIN ESTERASE-RELATED"/>
    <property type="match status" value="1"/>
</dbReference>
<comment type="caution">
    <text evidence="2">The sequence shown here is derived from an EMBL/GenBank/DDBJ whole genome shotgun (WGS) entry which is preliminary data.</text>
</comment>
<dbReference type="Gene3D" id="3.40.50.1820">
    <property type="entry name" value="alpha/beta hydrolase"/>
    <property type="match status" value="1"/>
</dbReference>
<gene>
    <name evidence="2" type="ORF">FHE74_09480</name>
</gene>
<dbReference type="InterPro" id="IPR013207">
    <property type="entry name" value="LGFP"/>
</dbReference>
<accession>A0A5C4U2J1</accession>
<dbReference type="InterPro" id="IPR029058">
    <property type="entry name" value="AB_hydrolase_fold"/>
</dbReference>
<keyword evidence="3" id="KW-1185">Reference proteome</keyword>
<dbReference type="RefSeq" id="WP_139466274.1">
    <property type="nucleotide sequence ID" value="NZ_VDHJ01000014.1"/>
</dbReference>
<dbReference type="Pfam" id="PF08310">
    <property type="entry name" value="LGFP"/>
    <property type="match status" value="4"/>
</dbReference>
<dbReference type="EMBL" id="VDHJ01000014">
    <property type="protein sequence ID" value="TNL95583.1"/>
    <property type="molecule type" value="Genomic_DNA"/>
</dbReference>
<dbReference type="PANTHER" id="PTHR48098:SF1">
    <property type="entry name" value="DIACYLGLYCEROL ACYLTRANSFERASE_MYCOLYLTRANSFERASE AG85A"/>
    <property type="match status" value="1"/>
</dbReference>
<protein>
    <recommendedName>
        <fullName evidence="4">Trehalose O-mycolyltransferase</fullName>
    </recommendedName>
</protein>